<dbReference type="NCBIfam" id="TIGR00756">
    <property type="entry name" value="PPR"/>
    <property type="match status" value="2"/>
</dbReference>
<keyword evidence="2" id="KW-0677">Repeat</keyword>
<feature type="repeat" description="TPR" evidence="3">
    <location>
        <begin position="290"/>
        <end position="323"/>
    </location>
</feature>
<comment type="similarity">
    <text evidence="1">Belongs to the PPR family. P subfamily.</text>
</comment>
<keyword evidence="3" id="KW-0802">TPR repeat</keyword>
<dbReference type="EMBL" id="BPVZ01000127">
    <property type="protein sequence ID" value="GKV38340.1"/>
    <property type="molecule type" value="Genomic_DNA"/>
</dbReference>
<keyword evidence="6" id="KW-1185">Reference proteome</keyword>
<feature type="repeat" description="PPR" evidence="4">
    <location>
        <begin position="77"/>
        <end position="111"/>
    </location>
</feature>
<dbReference type="PANTHER" id="PTHR45717:SF7">
    <property type="entry name" value="PENTACOTRIPEPTIDE-REPEAT REGION OF PRORP DOMAIN-CONTAINING PROTEIN"/>
    <property type="match status" value="1"/>
</dbReference>
<dbReference type="GO" id="GO:0003729">
    <property type="term" value="F:mRNA binding"/>
    <property type="evidence" value="ECO:0007669"/>
    <property type="project" value="UniProtKB-ARBA"/>
</dbReference>
<sequence>MSNNDLKFTSGDHAVQLDLIGTVRGVESAGSYFSSLRDEYKTEKTYGALLNCYVREGLIDKSLSILQKMREMGFLSSSLNYNCIMCLYAKTGQFEKVPEVFSEMKEHGINPDNYSYRLCMTSYASRSNLDGVEKVLQEMESKPHISMDWLTYSMVANYYIKSGLNGKALHYLRKCEEKVDKDALGYNHLISSYASLGNKDEMMRFWRLQKAACKKQINRDYITMLGSLVKIGDIEEAEELLKEWESSCQTFDFRVPNILLIGYSQKGLVEKAEAALRDIVRRQKNAIPIPNSWAIIAAGYVSKNNMEKAVECFKEALAVEAENPGWRPKLPLISSLLSWLGDYGDVEEVEAFVKLLNTKVPRSKEMYDALMKAYIRAGKDGHVNTLKSALHLFN</sequence>
<organism evidence="5 6">
    <name type="scientific">Rubroshorea leprosula</name>
    <dbReference type="NCBI Taxonomy" id="152421"/>
    <lineage>
        <taxon>Eukaryota</taxon>
        <taxon>Viridiplantae</taxon>
        <taxon>Streptophyta</taxon>
        <taxon>Embryophyta</taxon>
        <taxon>Tracheophyta</taxon>
        <taxon>Spermatophyta</taxon>
        <taxon>Magnoliopsida</taxon>
        <taxon>eudicotyledons</taxon>
        <taxon>Gunneridae</taxon>
        <taxon>Pentapetalae</taxon>
        <taxon>rosids</taxon>
        <taxon>malvids</taxon>
        <taxon>Malvales</taxon>
        <taxon>Dipterocarpaceae</taxon>
        <taxon>Rubroshorea</taxon>
    </lineage>
</organism>
<dbReference type="Proteomes" id="UP001054252">
    <property type="component" value="Unassembled WGS sequence"/>
</dbReference>
<dbReference type="PANTHER" id="PTHR45717">
    <property type="entry name" value="OS12G0527900 PROTEIN"/>
    <property type="match status" value="1"/>
</dbReference>
<dbReference type="SMART" id="SM00028">
    <property type="entry name" value="TPR"/>
    <property type="match status" value="2"/>
</dbReference>
<evidence type="ECO:0000313" key="5">
    <source>
        <dbReference type="EMBL" id="GKV38340.1"/>
    </source>
</evidence>
<dbReference type="InterPro" id="IPR011990">
    <property type="entry name" value="TPR-like_helical_dom_sf"/>
</dbReference>
<gene>
    <name evidence="5" type="ORF">SLEP1_g46262</name>
</gene>
<feature type="repeat" description="PPR" evidence="4">
    <location>
        <begin position="42"/>
        <end position="76"/>
    </location>
</feature>
<dbReference type="SUPFAM" id="SSF48452">
    <property type="entry name" value="TPR-like"/>
    <property type="match status" value="2"/>
</dbReference>
<dbReference type="PROSITE" id="PS51375">
    <property type="entry name" value="PPR"/>
    <property type="match status" value="2"/>
</dbReference>
<dbReference type="Gene3D" id="1.25.40.10">
    <property type="entry name" value="Tetratricopeptide repeat domain"/>
    <property type="match status" value="2"/>
</dbReference>
<dbReference type="PROSITE" id="PS50005">
    <property type="entry name" value="TPR"/>
    <property type="match status" value="1"/>
</dbReference>
<dbReference type="InterPro" id="IPR019734">
    <property type="entry name" value="TPR_rpt"/>
</dbReference>
<evidence type="ECO:0000256" key="3">
    <source>
        <dbReference type="PROSITE-ProRule" id="PRU00339"/>
    </source>
</evidence>
<proteinExistence type="inferred from homology"/>
<name>A0AAV5LMK0_9ROSI</name>
<dbReference type="Pfam" id="PF13041">
    <property type="entry name" value="PPR_2"/>
    <property type="match status" value="1"/>
</dbReference>
<comment type="caution">
    <text evidence="5">The sequence shown here is derived from an EMBL/GenBank/DDBJ whole genome shotgun (WGS) entry which is preliminary data.</text>
</comment>
<evidence type="ECO:0000256" key="1">
    <source>
        <dbReference type="ARBA" id="ARBA00007626"/>
    </source>
</evidence>
<dbReference type="GO" id="GO:0005739">
    <property type="term" value="C:mitochondrion"/>
    <property type="evidence" value="ECO:0007669"/>
    <property type="project" value="TreeGrafter"/>
</dbReference>
<dbReference type="Pfam" id="PF01535">
    <property type="entry name" value="PPR"/>
    <property type="match status" value="4"/>
</dbReference>
<evidence type="ECO:0008006" key="7">
    <source>
        <dbReference type="Google" id="ProtNLM"/>
    </source>
</evidence>
<protein>
    <recommendedName>
        <fullName evidence="7">Pentatricopeptide repeat-containing protein</fullName>
    </recommendedName>
</protein>
<evidence type="ECO:0000256" key="2">
    <source>
        <dbReference type="ARBA" id="ARBA00022737"/>
    </source>
</evidence>
<evidence type="ECO:0000313" key="6">
    <source>
        <dbReference type="Proteomes" id="UP001054252"/>
    </source>
</evidence>
<dbReference type="AlphaFoldDB" id="A0AAV5LMK0"/>
<accession>A0AAV5LMK0</accession>
<reference evidence="5 6" key="1">
    <citation type="journal article" date="2021" name="Commun. Biol.">
        <title>The genome of Shorea leprosula (Dipterocarpaceae) highlights the ecological relevance of drought in aseasonal tropical rainforests.</title>
        <authorList>
            <person name="Ng K.K.S."/>
            <person name="Kobayashi M.J."/>
            <person name="Fawcett J.A."/>
            <person name="Hatakeyama M."/>
            <person name="Paape T."/>
            <person name="Ng C.H."/>
            <person name="Ang C.C."/>
            <person name="Tnah L.H."/>
            <person name="Lee C.T."/>
            <person name="Nishiyama T."/>
            <person name="Sese J."/>
            <person name="O'Brien M.J."/>
            <person name="Copetti D."/>
            <person name="Mohd Noor M.I."/>
            <person name="Ong R.C."/>
            <person name="Putra M."/>
            <person name="Sireger I.Z."/>
            <person name="Indrioko S."/>
            <person name="Kosugi Y."/>
            <person name="Izuno A."/>
            <person name="Isagi Y."/>
            <person name="Lee S.L."/>
            <person name="Shimizu K.K."/>
        </authorList>
    </citation>
    <scope>NUCLEOTIDE SEQUENCE [LARGE SCALE GENOMIC DNA]</scope>
    <source>
        <strain evidence="5">214</strain>
    </source>
</reference>
<dbReference type="Pfam" id="PF13181">
    <property type="entry name" value="TPR_8"/>
    <property type="match status" value="1"/>
</dbReference>
<dbReference type="InterPro" id="IPR002885">
    <property type="entry name" value="PPR_rpt"/>
</dbReference>
<evidence type="ECO:0000256" key="4">
    <source>
        <dbReference type="PROSITE-ProRule" id="PRU00708"/>
    </source>
</evidence>